<dbReference type="GO" id="GO:0046983">
    <property type="term" value="F:protein dimerization activity"/>
    <property type="evidence" value="ECO:0007669"/>
    <property type="project" value="InterPro"/>
</dbReference>
<name>A0AAV1G0E3_XYRNO</name>
<evidence type="ECO:0000259" key="1">
    <source>
        <dbReference type="Pfam" id="PF05699"/>
    </source>
</evidence>
<dbReference type="AlphaFoldDB" id="A0AAV1G0E3"/>
<sequence>MVAKNFLVPKSEGGAIQDMLTVYRLLDCDMFPSLKAVIQVALTIPFRSCSCERSFSALHQLHTWMRRTTGQPRLQHLAVMSTEKEMLERVEDQKVIDRFATLKVRRHRLK</sequence>
<dbReference type="InterPro" id="IPR052958">
    <property type="entry name" value="IFN-induced_PKR_regulator"/>
</dbReference>
<dbReference type="EMBL" id="OY660873">
    <property type="protein sequence ID" value="CAJ1066361.1"/>
    <property type="molecule type" value="Genomic_DNA"/>
</dbReference>
<keyword evidence="3" id="KW-1185">Reference proteome</keyword>
<reference evidence="2" key="1">
    <citation type="submission" date="2023-08" db="EMBL/GenBank/DDBJ databases">
        <authorList>
            <person name="Alioto T."/>
            <person name="Alioto T."/>
            <person name="Gomez Garrido J."/>
        </authorList>
    </citation>
    <scope>NUCLEOTIDE SEQUENCE</scope>
</reference>
<organism evidence="2 3">
    <name type="scientific">Xyrichtys novacula</name>
    <name type="common">Pearly razorfish</name>
    <name type="synonym">Hemipteronotus novacula</name>
    <dbReference type="NCBI Taxonomy" id="13765"/>
    <lineage>
        <taxon>Eukaryota</taxon>
        <taxon>Metazoa</taxon>
        <taxon>Chordata</taxon>
        <taxon>Craniata</taxon>
        <taxon>Vertebrata</taxon>
        <taxon>Euteleostomi</taxon>
        <taxon>Actinopterygii</taxon>
        <taxon>Neopterygii</taxon>
        <taxon>Teleostei</taxon>
        <taxon>Neoteleostei</taxon>
        <taxon>Acanthomorphata</taxon>
        <taxon>Eupercaria</taxon>
        <taxon>Labriformes</taxon>
        <taxon>Labridae</taxon>
        <taxon>Xyrichtys</taxon>
    </lineage>
</organism>
<protein>
    <submittedName>
        <fullName evidence="2">Zinc finger MYM-type protein 1-like</fullName>
    </submittedName>
</protein>
<dbReference type="Proteomes" id="UP001178508">
    <property type="component" value="Chromosome 10"/>
</dbReference>
<dbReference type="PANTHER" id="PTHR46289:SF17">
    <property type="entry name" value="HAT C-TERMINAL DIMERISATION DOMAIN-CONTAINING PROTEIN"/>
    <property type="match status" value="1"/>
</dbReference>
<gene>
    <name evidence="2" type="ORF">XNOV1_A034057</name>
</gene>
<dbReference type="PANTHER" id="PTHR46289">
    <property type="entry name" value="52 KDA REPRESSOR OF THE INHIBITOR OF THE PROTEIN KINASE-LIKE PROTEIN-RELATED"/>
    <property type="match status" value="1"/>
</dbReference>
<accession>A0AAV1G0E3</accession>
<dbReference type="Pfam" id="PF05699">
    <property type="entry name" value="Dimer_Tnp_hAT"/>
    <property type="match status" value="1"/>
</dbReference>
<evidence type="ECO:0000313" key="3">
    <source>
        <dbReference type="Proteomes" id="UP001178508"/>
    </source>
</evidence>
<dbReference type="InterPro" id="IPR008906">
    <property type="entry name" value="HATC_C_dom"/>
</dbReference>
<evidence type="ECO:0000313" key="2">
    <source>
        <dbReference type="EMBL" id="CAJ1066361.1"/>
    </source>
</evidence>
<proteinExistence type="predicted"/>
<feature type="domain" description="HAT C-terminal dimerisation" evidence="1">
    <location>
        <begin position="29"/>
        <end position="86"/>
    </location>
</feature>